<evidence type="ECO:0000256" key="4">
    <source>
        <dbReference type="ARBA" id="ARBA00047960"/>
    </source>
</evidence>
<dbReference type="InterPro" id="IPR036282">
    <property type="entry name" value="Glutathione-S-Trfase_C_sf"/>
</dbReference>
<dbReference type="GO" id="GO:0005737">
    <property type="term" value="C:cytoplasm"/>
    <property type="evidence" value="ECO:0007669"/>
    <property type="project" value="UniProtKB-ARBA"/>
</dbReference>
<dbReference type="OrthoDB" id="2098326at2759"/>
<feature type="domain" description="GST N-terminal" evidence="5">
    <location>
        <begin position="9"/>
        <end position="96"/>
    </location>
</feature>
<protein>
    <recommendedName>
        <fullName evidence="2">glutathione transferase</fullName>
        <ecNumber evidence="2">2.5.1.18</ecNumber>
    </recommendedName>
</protein>
<name>A0A9P4R394_9PLEO</name>
<dbReference type="Pfam" id="PF02798">
    <property type="entry name" value="GST_N"/>
    <property type="match status" value="1"/>
</dbReference>
<feature type="domain" description="GST C-terminal" evidence="6">
    <location>
        <begin position="112"/>
        <end position="257"/>
    </location>
</feature>
<keyword evidence="8" id="KW-1185">Reference proteome</keyword>
<comment type="catalytic activity">
    <reaction evidence="4">
        <text>RX + glutathione = an S-substituted glutathione + a halide anion + H(+)</text>
        <dbReference type="Rhea" id="RHEA:16437"/>
        <dbReference type="ChEBI" id="CHEBI:15378"/>
        <dbReference type="ChEBI" id="CHEBI:16042"/>
        <dbReference type="ChEBI" id="CHEBI:17792"/>
        <dbReference type="ChEBI" id="CHEBI:57925"/>
        <dbReference type="ChEBI" id="CHEBI:90779"/>
        <dbReference type="EC" id="2.5.1.18"/>
    </reaction>
</comment>
<sequence>MSTQPNQQNAKITLYWLTKSRAQRIIWLLEELQVEYDLKVFKRGKDQLAPPELKEIHPLGKSPVIGVQAAGAEKPVILAESGTIVEYLTEHFGRWMIPNQYVEGKEGMVGGETEEWLRYRYLMHYAEGSFMGLLVIALVVHNIRKAPVPFFLKPITNAIAGKIDTSFIDPQLKTHLDFLEGYLGQSPKQGEFFCGTSLTGADVMMVFALEAAVPRAQLNEKTYPKLYGWIRRMQGREAYQRAGEKVSEASGEQYVPYSDMTMDEF</sequence>
<dbReference type="Pfam" id="PF13410">
    <property type="entry name" value="GST_C_2"/>
    <property type="match status" value="1"/>
</dbReference>
<evidence type="ECO:0000313" key="7">
    <source>
        <dbReference type="EMBL" id="KAF2735681.1"/>
    </source>
</evidence>
<dbReference type="PANTHER" id="PTHR44051">
    <property type="entry name" value="GLUTATHIONE S-TRANSFERASE-RELATED"/>
    <property type="match status" value="1"/>
</dbReference>
<accession>A0A9P4R394</accession>
<dbReference type="SUPFAM" id="SSF47616">
    <property type="entry name" value="GST C-terminal domain-like"/>
    <property type="match status" value="1"/>
</dbReference>
<dbReference type="EC" id="2.5.1.18" evidence="2"/>
<dbReference type="InterPro" id="IPR010987">
    <property type="entry name" value="Glutathione-S-Trfase_C-like"/>
</dbReference>
<comment type="caution">
    <text evidence="7">The sequence shown here is derived from an EMBL/GenBank/DDBJ whole genome shotgun (WGS) entry which is preliminary data.</text>
</comment>
<evidence type="ECO:0000259" key="6">
    <source>
        <dbReference type="PROSITE" id="PS50405"/>
    </source>
</evidence>
<dbReference type="PANTHER" id="PTHR44051:SF9">
    <property type="entry name" value="GLUTATHIONE S-TRANSFERASE 1"/>
    <property type="match status" value="1"/>
</dbReference>
<evidence type="ECO:0000259" key="5">
    <source>
        <dbReference type="PROSITE" id="PS50404"/>
    </source>
</evidence>
<dbReference type="Proteomes" id="UP000799444">
    <property type="component" value="Unassembled WGS sequence"/>
</dbReference>
<dbReference type="CDD" id="cd03189">
    <property type="entry name" value="GST_C_GTT1_like"/>
    <property type="match status" value="1"/>
</dbReference>
<dbReference type="PROSITE" id="PS50405">
    <property type="entry name" value="GST_CTER"/>
    <property type="match status" value="1"/>
</dbReference>
<dbReference type="SUPFAM" id="SSF52833">
    <property type="entry name" value="Thioredoxin-like"/>
    <property type="match status" value="1"/>
</dbReference>
<dbReference type="InterPro" id="IPR040079">
    <property type="entry name" value="Glutathione_S-Trfase"/>
</dbReference>
<evidence type="ECO:0000256" key="1">
    <source>
        <dbReference type="ARBA" id="ARBA00007409"/>
    </source>
</evidence>
<dbReference type="AlphaFoldDB" id="A0A9P4R394"/>
<dbReference type="Gene3D" id="3.40.30.10">
    <property type="entry name" value="Glutaredoxin"/>
    <property type="match status" value="1"/>
</dbReference>
<dbReference type="SFLD" id="SFLDG00358">
    <property type="entry name" value="Main_(cytGST)"/>
    <property type="match status" value="1"/>
</dbReference>
<dbReference type="InterPro" id="IPR004045">
    <property type="entry name" value="Glutathione_S-Trfase_N"/>
</dbReference>
<gene>
    <name evidence="7" type="ORF">EJ04DRAFT_575994</name>
</gene>
<dbReference type="InterPro" id="IPR036249">
    <property type="entry name" value="Thioredoxin-like_sf"/>
</dbReference>
<comment type="similarity">
    <text evidence="1">Belongs to the GST superfamily.</text>
</comment>
<reference evidence="7" key="1">
    <citation type="journal article" date="2020" name="Stud. Mycol.">
        <title>101 Dothideomycetes genomes: a test case for predicting lifestyles and emergence of pathogens.</title>
        <authorList>
            <person name="Haridas S."/>
            <person name="Albert R."/>
            <person name="Binder M."/>
            <person name="Bloem J."/>
            <person name="Labutti K."/>
            <person name="Salamov A."/>
            <person name="Andreopoulos B."/>
            <person name="Baker S."/>
            <person name="Barry K."/>
            <person name="Bills G."/>
            <person name="Bluhm B."/>
            <person name="Cannon C."/>
            <person name="Castanera R."/>
            <person name="Culley D."/>
            <person name="Daum C."/>
            <person name="Ezra D."/>
            <person name="Gonzalez J."/>
            <person name="Henrissat B."/>
            <person name="Kuo A."/>
            <person name="Liang C."/>
            <person name="Lipzen A."/>
            <person name="Lutzoni F."/>
            <person name="Magnuson J."/>
            <person name="Mondo S."/>
            <person name="Nolan M."/>
            <person name="Ohm R."/>
            <person name="Pangilinan J."/>
            <person name="Park H.-J."/>
            <person name="Ramirez L."/>
            <person name="Alfaro M."/>
            <person name="Sun H."/>
            <person name="Tritt A."/>
            <person name="Yoshinaga Y."/>
            <person name="Zwiers L.-H."/>
            <person name="Turgeon B."/>
            <person name="Goodwin S."/>
            <person name="Spatafora J."/>
            <person name="Crous P."/>
            <person name="Grigoriev I."/>
        </authorList>
    </citation>
    <scope>NUCLEOTIDE SEQUENCE</scope>
    <source>
        <strain evidence="7">CBS 125425</strain>
    </source>
</reference>
<dbReference type="GO" id="GO:0004602">
    <property type="term" value="F:glutathione peroxidase activity"/>
    <property type="evidence" value="ECO:0007669"/>
    <property type="project" value="UniProtKB-ARBA"/>
</dbReference>
<dbReference type="PROSITE" id="PS50404">
    <property type="entry name" value="GST_NTER"/>
    <property type="match status" value="1"/>
</dbReference>
<evidence type="ECO:0000256" key="2">
    <source>
        <dbReference type="ARBA" id="ARBA00012452"/>
    </source>
</evidence>
<evidence type="ECO:0000256" key="3">
    <source>
        <dbReference type="ARBA" id="ARBA00022679"/>
    </source>
</evidence>
<proteinExistence type="inferred from homology"/>
<dbReference type="Gene3D" id="1.20.1050.10">
    <property type="match status" value="1"/>
</dbReference>
<dbReference type="FunFam" id="3.40.30.10:FF:000156">
    <property type="entry name" value="Glutathione S-transferase 1"/>
    <property type="match status" value="1"/>
</dbReference>
<keyword evidence="3 7" id="KW-0808">Transferase</keyword>
<dbReference type="SFLD" id="SFLDS00019">
    <property type="entry name" value="Glutathione_Transferase_(cytos"/>
    <property type="match status" value="1"/>
</dbReference>
<dbReference type="CDD" id="cd03046">
    <property type="entry name" value="GST_N_GTT1_like"/>
    <property type="match status" value="1"/>
</dbReference>
<dbReference type="EMBL" id="ML996133">
    <property type="protein sequence ID" value="KAF2735681.1"/>
    <property type="molecule type" value="Genomic_DNA"/>
</dbReference>
<dbReference type="GO" id="GO:0004364">
    <property type="term" value="F:glutathione transferase activity"/>
    <property type="evidence" value="ECO:0007669"/>
    <property type="project" value="UniProtKB-EC"/>
</dbReference>
<evidence type="ECO:0000313" key="8">
    <source>
        <dbReference type="Proteomes" id="UP000799444"/>
    </source>
</evidence>
<organism evidence="7 8">
    <name type="scientific">Polyplosphaeria fusca</name>
    <dbReference type="NCBI Taxonomy" id="682080"/>
    <lineage>
        <taxon>Eukaryota</taxon>
        <taxon>Fungi</taxon>
        <taxon>Dikarya</taxon>
        <taxon>Ascomycota</taxon>
        <taxon>Pezizomycotina</taxon>
        <taxon>Dothideomycetes</taxon>
        <taxon>Pleosporomycetidae</taxon>
        <taxon>Pleosporales</taxon>
        <taxon>Tetraplosphaeriaceae</taxon>
        <taxon>Polyplosphaeria</taxon>
    </lineage>
</organism>